<dbReference type="HOGENOM" id="CLU_348554_0_0_1"/>
<dbReference type="Gene3D" id="3.80.10.10">
    <property type="entry name" value="Ribonuclease Inhibitor"/>
    <property type="match status" value="1"/>
</dbReference>
<dbReference type="RefSeq" id="XP_004178150.1">
    <property type="nucleotide sequence ID" value="XM_004178102.1"/>
</dbReference>
<dbReference type="AlphaFoldDB" id="I2GWX9"/>
<dbReference type="eggNOG" id="ENOG502R9EV">
    <property type="taxonomic scope" value="Eukaryota"/>
</dbReference>
<dbReference type="SUPFAM" id="SSF52047">
    <property type="entry name" value="RNI-like"/>
    <property type="match status" value="1"/>
</dbReference>
<feature type="region of interest" description="Disordered" evidence="1">
    <location>
        <begin position="598"/>
        <end position="638"/>
    </location>
</feature>
<dbReference type="GO" id="GO:0031146">
    <property type="term" value="P:SCF-dependent proteasomal ubiquitin-dependent protein catabolic process"/>
    <property type="evidence" value="ECO:0007669"/>
    <property type="project" value="TreeGrafter"/>
</dbReference>
<dbReference type="OMA" id="ERGMYRY"/>
<feature type="region of interest" description="Disordered" evidence="1">
    <location>
        <begin position="678"/>
        <end position="697"/>
    </location>
</feature>
<evidence type="ECO:0000313" key="2">
    <source>
        <dbReference type="EMBL" id="CCH58631.1"/>
    </source>
</evidence>
<dbReference type="InterPro" id="IPR032675">
    <property type="entry name" value="LRR_dom_sf"/>
</dbReference>
<evidence type="ECO:0000256" key="1">
    <source>
        <dbReference type="SAM" id="MobiDB-lite"/>
    </source>
</evidence>
<dbReference type="STRING" id="1071380.I2GWX9"/>
<proteinExistence type="predicted"/>
<name>I2GWX9_HENB6</name>
<protein>
    <submittedName>
        <fullName evidence="2">Uncharacterized protein</fullName>
    </submittedName>
</protein>
<keyword evidence="3" id="KW-1185">Reference proteome</keyword>
<accession>I2GWX9</accession>
<sequence length="793" mass="91621">MSPAVLKESIPPEIVYQILTYQFRDFMNNDYPNSPEKFNENLRTFLRSNLTVSKTFYHICRVLVYRYCNFTTAKRFKDLLRTIKHNPSLSNAVEIADFQELTSIGLGRTEEMNKMIKNLTNETLLEYLYLTRKSLREFLACEHIQNDLDSKIIYFLLKSGTVLSVIDFCGCSGATFTENFIKAVNKLYPDTNPTQPFRQNYQVTCLGLNDCTDLPPATIGKTLKLFPELQKLDLAHTSIDDEILNSLPHFKNLTHISLSMCSQLTPRGVLEFFAHSSTITDENSTSLQWLNLRVSRTSSSWTEVHTMFLLKKLCQYGHNKTLQYLNIGGLPLHESNDFTLTPGQFYIQTTDSLQFIKWNFPALKSLSIRDNDISVERLSHFLSPINVSGDDDTDSNVDDKDTVHIECKQKLKFINISGNSQINKWTIQDSSIYTSCPTLVAIEVSFDAWKYIEKSNERHEITTFIYKDSSSIIKDIADAKVVKWKCYLDNSYGRRYWIYKIDPYINRGDLDTIANVTKYDDSGNKIVEVIKQPDFLKFAQTKLMLGVGLLPQTRYRRKRCYRDFKPQISNFFTRKGGVTVGHHDSPIVAPLLPPGGWRLMNNDDESDSDLDMSSSHSNEYDSIPEVPVPSREPSRVIPNDSYVTTDISRMSLNGARSQRSIFQSGLFWDRSMHDLSQLSSQQESVEPLEEGREQTDDEYFSVPEIERRRSQFNLLKSHFSHPSVNIFGSTQLDSPNLNAKPKRYYIDNPQEFVYDTEDSEMTRRYRAHFEIMNEYAVFGTVERGMYRYYSLKT</sequence>
<dbReference type="KEGG" id="tbl:TBLA_0A08420"/>
<dbReference type="EMBL" id="HE806316">
    <property type="protein sequence ID" value="CCH58631.1"/>
    <property type="molecule type" value="Genomic_DNA"/>
</dbReference>
<organism evidence="2 3">
    <name type="scientific">Henningerozyma blattae (strain ATCC 34711 / CBS 6284 / DSM 70876 / NBRC 10599 / NRRL Y-10934 / UCD 77-7)</name>
    <name type="common">Yeast</name>
    <name type="synonym">Tetrapisispora blattae</name>
    <dbReference type="NCBI Taxonomy" id="1071380"/>
    <lineage>
        <taxon>Eukaryota</taxon>
        <taxon>Fungi</taxon>
        <taxon>Dikarya</taxon>
        <taxon>Ascomycota</taxon>
        <taxon>Saccharomycotina</taxon>
        <taxon>Saccharomycetes</taxon>
        <taxon>Saccharomycetales</taxon>
        <taxon>Saccharomycetaceae</taxon>
        <taxon>Henningerozyma</taxon>
    </lineage>
</organism>
<dbReference type="GO" id="GO:0019005">
    <property type="term" value="C:SCF ubiquitin ligase complex"/>
    <property type="evidence" value="ECO:0007669"/>
    <property type="project" value="EnsemblFungi"/>
</dbReference>
<dbReference type="PANTHER" id="PTHR13318:SF95">
    <property type="entry name" value="F-BOX PROTEIN YLR352W"/>
    <property type="match status" value="1"/>
</dbReference>
<reference evidence="2 3" key="1">
    <citation type="journal article" date="2011" name="Proc. Natl. Acad. Sci. U.S.A.">
        <title>Evolutionary erosion of yeast sex chromosomes by mating-type switching accidents.</title>
        <authorList>
            <person name="Gordon J.L."/>
            <person name="Armisen D."/>
            <person name="Proux-Wera E."/>
            <person name="Oheigeartaigh S.S."/>
            <person name="Byrne K.P."/>
            <person name="Wolfe K.H."/>
        </authorList>
    </citation>
    <scope>NUCLEOTIDE SEQUENCE [LARGE SCALE GENOMIC DNA]</scope>
    <source>
        <strain evidence="3">ATCC 34711 / CBS 6284 / DSM 70876 / NBRC 10599 / NRRL Y-10934 / UCD 77-7</strain>
    </source>
</reference>
<gene>
    <name evidence="2" type="primary">TBLA0A08420</name>
    <name evidence="2" type="ORF">TBLA_0A08420</name>
</gene>
<evidence type="ECO:0000313" key="3">
    <source>
        <dbReference type="Proteomes" id="UP000002866"/>
    </source>
</evidence>
<dbReference type="GeneID" id="14493485"/>
<dbReference type="FunCoup" id="I2GWX9">
    <property type="interactions" value="93"/>
</dbReference>
<dbReference type="InParanoid" id="I2GWX9"/>
<dbReference type="OrthoDB" id="9994419at2759"/>
<dbReference type="Proteomes" id="UP000002866">
    <property type="component" value="Chromosome 1"/>
</dbReference>
<dbReference type="PANTHER" id="PTHR13318">
    <property type="entry name" value="PARTNER OF PAIRED, ISOFORM B-RELATED"/>
    <property type="match status" value="1"/>
</dbReference>